<dbReference type="EMBL" id="NESQ01000117">
    <property type="protein sequence ID" value="PUU78523.1"/>
    <property type="molecule type" value="Genomic_DNA"/>
</dbReference>
<dbReference type="Gene3D" id="2.60.40.420">
    <property type="entry name" value="Cupredoxins - blue copper proteins"/>
    <property type="match status" value="1"/>
</dbReference>
<reference evidence="1 2" key="1">
    <citation type="submission" date="2017-04" db="EMBL/GenBank/DDBJ databases">
        <title>Draft genome sequence of Tuber borchii Vittad., a whitish edible truffle.</title>
        <authorList>
            <consortium name="DOE Joint Genome Institute"/>
            <person name="Murat C."/>
            <person name="Kuo A."/>
            <person name="Barry K.W."/>
            <person name="Clum A."/>
            <person name="Dockter R.B."/>
            <person name="Fauchery L."/>
            <person name="Iotti M."/>
            <person name="Kohler A."/>
            <person name="Labutti K."/>
            <person name="Lindquist E.A."/>
            <person name="Lipzen A."/>
            <person name="Ohm R.A."/>
            <person name="Wang M."/>
            <person name="Grigoriev I.V."/>
            <person name="Zambonelli A."/>
            <person name="Martin F.M."/>
        </authorList>
    </citation>
    <scope>NUCLEOTIDE SEQUENCE [LARGE SCALE GENOMIC DNA]</scope>
    <source>
        <strain evidence="1 2">Tbo3840</strain>
    </source>
</reference>
<protein>
    <submittedName>
        <fullName evidence="1">Uncharacterized protein</fullName>
    </submittedName>
</protein>
<evidence type="ECO:0000313" key="2">
    <source>
        <dbReference type="Proteomes" id="UP000244722"/>
    </source>
</evidence>
<dbReference type="SUPFAM" id="SSF49503">
    <property type="entry name" value="Cupredoxins"/>
    <property type="match status" value="1"/>
</dbReference>
<sequence length="158" mass="17294">MELLKFLLHIVRSFGLLGHESGGLNQEILDAGGLLPTLPSIGGANALIPSTNFKCPNYSPKGINENLIPCNTPGNRSCWFKPNKQWAPNGYDINTDYESSWPDGTHREYWLVITDGRASPDGYVKTKAKLVNGTYPGPLLEACWGDQLSKLPPLLLGQ</sequence>
<dbReference type="STRING" id="42251.A0A2T6ZST7"/>
<evidence type="ECO:0000313" key="1">
    <source>
        <dbReference type="EMBL" id="PUU78523.1"/>
    </source>
</evidence>
<keyword evidence="2" id="KW-1185">Reference proteome</keyword>
<name>A0A2T6ZST7_TUBBO</name>
<dbReference type="AlphaFoldDB" id="A0A2T6ZST7"/>
<accession>A0A2T6ZST7</accession>
<organism evidence="1 2">
    <name type="scientific">Tuber borchii</name>
    <name type="common">White truffle</name>
    <dbReference type="NCBI Taxonomy" id="42251"/>
    <lineage>
        <taxon>Eukaryota</taxon>
        <taxon>Fungi</taxon>
        <taxon>Dikarya</taxon>
        <taxon>Ascomycota</taxon>
        <taxon>Pezizomycotina</taxon>
        <taxon>Pezizomycetes</taxon>
        <taxon>Pezizales</taxon>
        <taxon>Tuberaceae</taxon>
        <taxon>Tuber</taxon>
    </lineage>
</organism>
<dbReference type="Proteomes" id="UP000244722">
    <property type="component" value="Unassembled WGS sequence"/>
</dbReference>
<dbReference type="OrthoDB" id="3599896at2759"/>
<gene>
    <name evidence="1" type="ORF">B9Z19DRAFT_983050</name>
</gene>
<comment type="caution">
    <text evidence="1">The sequence shown here is derived from an EMBL/GenBank/DDBJ whole genome shotgun (WGS) entry which is preliminary data.</text>
</comment>
<dbReference type="InterPro" id="IPR008972">
    <property type="entry name" value="Cupredoxin"/>
</dbReference>
<proteinExistence type="predicted"/>